<dbReference type="CDD" id="cd05254">
    <property type="entry name" value="dTDP_HR_like_SDR_e"/>
    <property type="match status" value="1"/>
</dbReference>
<proteinExistence type="inferred from homology"/>
<dbReference type="InterPro" id="IPR029903">
    <property type="entry name" value="RmlD-like-bd"/>
</dbReference>
<comment type="caution">
    <text evidence="8">The sequence shown here is derived from an EMBL/GenBank/DDBJ whole genome shotgun (WGS) entry which is preliminary data.</text>
</comment>
<comment type="pathway">
    <text evidence="1 6">Carbohydrate biosynthesis; dTDP-L-rhamnose biosynthesis.</text>
</comment>
<dbReference type="PANTHER" id="PTHR10491">
    <property type="entry name" value="DTDP-4-DEHYDRORHAMNOSE REDUCTASE"/>
    <property type="match status" value="1"/>
</dbReference>
<protein>
    <recommendedName>
        <fullName evidence="4 6">dTDP-4-dehydrorhamnose reductase</fullName>
        <ecNumber evidence="3 6">1.1.1.133</ecNumber>
    </recommendedName>
</protein>
<dbReference type="EC" id="1.1.1.133" evidence="3 6"/>
<evidence type="ECO:0000256" key="5">
    <source>
        <dbReference type="ARBA" id="ARBA00048200"/>
    </source>
</evidence>
<dbReference type="GO" id="GO:0008831">
    <property type="term" value="F:dTDP-4-dehydrorhamnose reductase activity"/>
    <property type="evidence" value="ECO:0007669"/>
    <property type="project" value="UniProtKB-EC"/>
</dbReference>
<dbReference type="InterPro" id="IPR017853">
    <property type="entry name" value="GH"/>
</dbReference>
<dbReference type="SUPFAM" id="SSF51445">
    <property type="entry name" value="(Trans)glycosidases"/>
    <property type="match status" value="1"/>
</dbReference>
<evidence type="ECO:0000256" key="3">
    <source>
        <dbReference type="ARBA" id="ARBA00012929"/>
    </source>
</evidence>
<evidence type="ECO:0000313" key="9">
    <source>
        <dbReference type="Proteomes" id="UP000462014"/>
    </source>
</evidence>
<evidence type="ECO:0000313" key="8">
    <source>
        <dbReference type="EMBL" id="MVN22442.1"/>
    </source>
</evidence>
<name>A0A7K1SYQ5_9SPHI</name>
<gene>
    <name evidence="8" type="ORF">GO621_12960</name>
</gene>
<evidence type="ECO:0000256" key="1">
    <source>
        <dbReference type="ARBA" id="ARBA00004781"/>
    </source>
</evidence>
<evidence type="ECO:0000256" key="4">
    <source>
        <dbReference type="ARBA" id="ARBA00017099"/>
    </source>
</evidence>
<dbReference type="Gene3D" id="3.90.25.10">
    <property type="entry name" value="UDP-galactose 4-epimerase, domain 1"/>
    <property type="match status" value="1"/>
</dbReference>
<dbReference type="GO" id="GO:0005975">
    <property type="term" value="P:carbohydrate metabolic process"/>
    <property type="evidence" value="ECO:0007669"/>
    <property type="project" value="InterPro"/>
</dbReference>
<comment type="similarity">
    <text evidence="2 6">Belongs to the dTDP-4-dehydrorhamnose reductase family.</text>
</comment>
<comment type="function">
    <text evidence="6">Catalyzes the reduction of dTDP-6-deoxy-L-lyxo-4-hexulose to yield dTDP-L-rhamnose.</text>
</comment>
<dbReference type="EMBL" id="WPIK01000011">
    <property type="protein sequence ID" value="MVN22442.1"/>
    <property type="molecule type" value="Genomic_DNA"/>
</dbReference>
<dbReference type="Gene3D" id="3.40.50.720">
    <property type="entry name" value="NAD(P)-binding Rossmann-like Domain"/>
    <property type="match status" value="1"/>
</dbReference>
<organism evidence="8 9">
    <name type="scientific">Mucilaginibacter arboris</name>
    <dbReference type="NCBI Taxonomy" id="2682090"/>
    <lineage>
        <taxon>Bacteria</taxon>
        <taxon>Pseudomonadati</taxon>
        <taxon>Bacteroidota</taxon>
        <taxon>Sphingobacteriia</taxon>
        <taxon>Sphingobacteriales</taxon>
        <taxon>Sphingobacteriaceae</taxon>
        <taxon>Mucilaginibacter</taxon>
    </lineage>
</organism>
<dbReference type="GO" id="GO:0019305">
    <property type="term" value="P:dTDP-rhamnose biosynthetic process"/>
    <property type="evidence" value="ECO:0007669"/>
    <property type="project" value="UniProtKB-UniPathway"/>
</dbReference>
<dbReference type="InterPro" id="IPR036291">
    <property type="entry name" value="NAD(P)-bd_dom_sf"/>
</dbReference>
<keyword evidence="9" id="KW-1185">Reference proteome</keyword>
<dbReference type="Pfam" id="PF00232">
    <property type="entry name" value="Glyco_hydro_1"/>
    <property type="match status" value="1"/>
</dbReference>
<dbReference type="GO" id="GO:0005829">
    <property type="term" value="C:cytosol"/>
    <property type="evidence" value="ECO:0007669"/>
    <property type="project" value="TreeGrafter"/>
</dbReference>
<dbReference type="InterPro" id="IPR001360">
    <property type="entry name" value="Glyco_hydro_1"/>
</dbReference>
<evidence type="ECO:0000259" key="7">
    <source>
        <dbReference type="Pfam" id="PF04321"/>
    </source>
</evidence>
<evidence type="ECO:0000256" key="2">
    <source>
        <dbReference type="ARBA" id="ARBA00010944"/>
    </source>
</evidence>
<evidence type="ECO:0000256" key="6">
    <source>
        <dbReference type="RuleBase" id="RU364082"/>
    </source>
</evidence>
<dbReference type="AlphaFoldDB" id="A0A7K1SYQ5"/>
<dbReference type="RefSeq" id="WP_157567695.1">
    <property type="nucleotide sequence ID" value="NZ_WPIK01000011.1"/>
</dbReference>
<dbReference type="InterPro" id="IPR005913">
    <property type="entry name" value="dTDP_dehydrorham_reduct"/>
</dbReference>
<dbReference type="Pfam" id="PF04321">
    <property type="entry name" value="RmlD_sub_bind"/>
    <property type="match status" value="1"/>
</dbReference>
<dbReference type="SUPFAM" id="SSF51735">
    <property type="entry name" value="NAD(P)-binding Rossmann-fold domains"/>
    <property type="match status" value="1"/>
</dbReference>
<comment type="catalytic activity">
    <reaction evidence="5">
        <text>dTDP-beta-L-rhamnose + NADP(+) = dTDP-4-dehydro-beta-L-rhamnose + NADPH + H(+)</text>
        <dbReference type="Rhea" id="RHEA:21796"/>
        <dbReference type="ChEBI" id="CHEBI:15378"/>
        <dbReference type="ChEBI" id="CHEBI:57510"/>
        <dbReference type="ChEBI" id="CHEBI:57783"/>
        <dbReference type="ChEBI" id="CHEBI:58349"/>
        <dbReference type="ChEBI" id="CHEBI:62830"/>
        <dbReference type="EC" id="1.1.1.133"/>
    </reaction>
</comment>
<accession>A0A7K1SYQ5</accession>
<sequence>MFTQKPIEIWGGIEGTINRVGNNYIDQSEFSGHYNREDDIDLIASLGIKMLRYPILWEKHQPEKDQEINWAFAEKNLLRLKELKVEPIAGLVHHGSGPKHVNFFDGSFEEGVAAYAKLVAKRFPWLEYYTPVNEPLTTARFCGLYGHWYPHENNAYSFYRILLSECKATVMAMKAIREINPEAKLIQTEDIGKVYSTPLLKYQADFENERRWLSYELITGTLTPEKQMWGFLLGVGIKEHELSYFLENNCKPHVAGFNYYITSERYLDEGLQKYPQHVHGGNGRHQYADVEVVRVPYPDETGPLVLLREAWERLGLPIAITECHLHCTREEQMRWFNEMWENLNHLKEEGVDIRALTAWAIFGTYGWNMLVTKPWGDYESGVFNLNSGKPRPTAMSRMIQVLAKHQVYYHPVLETAGWWKQEKRIIYPDHRVFNIKRRKPLPKCQPVLIIGKSGMLGTGFSKICEERNIHHLWLDGSELNLDNPEPIEQIIEELNPWAIINTEEFAEIDQAEQKPDECFELNFKLPSLLAEVCKKYSVKMLTFSSGFVFDGSKTSSYLESDLVNPVNVYGQSKAKAEASITEQNPQALIIRIGSCFSCWETSGFVAAILSRLKEGHLVTAANDVSFSPTYIPDLVHQSLNLLLDNECGIVHVTNQGQTTYADFARKIAELAGFNTGLIKGVPAAKLHQKAKRPLNTALQSEKGVKLPVFESALRHYLDVIDYVYLPEKIAV</sequence>
<dbReference type="Proteomes" id="UP000462014">
    <property type="component" value="Unassembled WGS sequence"/>
</dbReference>
<dbReference type="PANTHER" id="PTHR10491:SF4">
    <property type="entry name" value="METHIONINE ADENOSYLTRANSFERASE 2 SUBUNIT BETA"/>
    <property type="match status" value="1"/>
</dbReference>
<keyword evidence="6" id="KW-0560">Oxidoreductase</keyword>
<feature type="domain" description="RmlD-like substrate binding" evidence="7">
    <location>
        <begin position="447"/>
        <end position="717"/>
    </location>
</feature>
<reference evidence="8 9" key="1">
    <citation type="submission" date="2019-12" db="EMBL/GenBank/DDBJ databases">
        <title>Mucilaginibacter sp. HMF7410 genome sequencing and assembly.</title>
        <authorList>
            <person name="Kang H."/>
            <person name="Cha I."/>
            <person name="Kim H."/>
            <person name="Joh K."/>
        </authorList>
    </citation>
    <scope>NUCLEOTIDE SEQUENCE [LARGE SCALE GENOMIC DNA]</scope>
    <source>
        <strain evidence="8 9">HMF7410</strain>
    </source>
</reference>
<dbReference type="GO" id="GO:0004553">
    <property type="term" value="F:hydrolase activity, hydrolyzing O-glycosyl compounds"/>
    <property type="evidence" value="ECO:0007669"/>
    <property type="project" value="InterPro"/>
</dbReference>
<dbReference type="UniPathway" id="UPA00124"/>
<keyword evidence="6" id="KW-0521">NADP</keyword>
<dbReference type="Gene3D" id="3.20.20.80">
    <property type="entry name" value="Glycosidases"/>
    <property type="match status" value="1"/>
</dbReference>